<protein>
    <submittedName>
        <fullName evidence="2">Uncharacterized protein</fullName>
    </submittedName>
</protein>
<feature type="compositionally biased region" description="Polar residues" evidence="1">
    <location>
        <begin position="37"/>
        <end position="57"/>
    </location>
</feature>
<dbReference type="EMBL" id="AWSV01000173">
    <property type="protein sequence ID" value="ERI81130.1"/>
    <property type="molecule type" value="Genomic_DNA"/>
</dbReference>
<feature type="compositionally biased region" description="Basic and acidic residues" evidence="1">
    <location>
        <begin position="20"/>
        <end position="35"/>
    </location>
</feature>
<dbReference type="Proteomes" id="UP000016496">
    <property type="component" value="Unassembled WGS sequence"/>
</dbReference>
<evidence type="ECO:0000256" key="1">
    <source>
        <dbReference type="SAM" id="MobiDB-lite"/>
    </source>
</evidence>
<name>U2C9C5_9BACE</name>
<proteinExistence type="predicted"/>
<dbReference type="HOGENOM" id="CLU_2987142_0_0_10"/>
<organism evidence="2 3">
    <name type="scientific">Bacteroides pyogenes F0041</name>
    <dbReference type="NCBI Taxonomy" id="1321819"/>
    <lineage>
        <taxon>Bacteria</taxon>
        <taxon>Pseudomonadati</taxon>
        <taxon>Bacteroidota</taxon>
        <taxon>Bacteroidia</taxon>
        <taxon>Bacteroidales</taxon>
        <taxon>Bacteroidaceae</taxon>
        <taxon>Bacteroides</taxon>
    </lineage>
</organism>
<comment type="caution">
    <text evidence="2">The sequence shown here is derived from an EMBL/GenBank/DDBJ whole genome shotgun (WGS) entry which is preliminary data.</text>
</comment>
<feature type="region of interest" description="Disordered" evidence="1">
    <location>
        <begin position="1"/>
        <end position="57"/>
    </location>
</feature>
<evidence type="ECO:0000313" key="2">
    <source>
        <dbReference type="EMBL" id="ERI81130.1"/>
    </source>
</evidence>
<dbReference type="AlphaFoldDB" id="U2C9C5"/>
<feature type="compositionally biased region" description="Basic and acidic residues" evidence="1">
    <location>
        <begin position="1"/>
        <end position="11"/>
    </location>
</feature>
<evidence type="ECO:0000313" key="3">
    <source>
        <dbReference type="Proteomes" id="UP000016496"/>
    </source>
</evidence>
<reference evidence="2 3" key="1">
    <citation type="submission" date="2013-08" db="EMBL/GenBank/DDBJ databases">
        <authorList>
            <person name="Weinstock G."/>
            <person name="Sodergren E."/>
            <person name="Wylie T."/>
            <person name="Fulton L."/>
            <person name="Fulton R."/>
            <person name="Fronick C."/>
            <person name="O'Laughlin M."/>
            <person name="Godfrey J."/>
            <person name="Miner T."/>
            <person name="Herter B."/>
            <person name="Appelbaum E."/>
            <person name="Cordes M."/>
            <person name="Lek S."/>
            <person name="Wollam A."/>
            <person name="Pepin K.H."/>
            <person name="Palsikar V.B."/>
            <person name="Mitreva M."/>
            <person name="Wilson R.K."/>
        </authorList>
    </citation>
    <scope>NUCLEOTIDE SEQUENCE [LARGE SCALE GENOMIC DNA]</scope>
    <source>
        <strain evidence="2 3">F0041</strain>
    </source>
</reference>
<gene>
    <name evidence="2" type="ORF">HMPREF1981_03350</name>
</gene>
<accession>U2C9C5</accession>
<sequence>MKGSREFAEKKRTIRRKENKRFTERKPNANTEKEFQPANQCSRTTVSGPTNRTPHPR</sequence>